<evidence type="ECO:0000313" key="8">
    <source>
        <dbReference type="EMBL" id="CRL00589.1"/>
    </source>
</evidence>
<organism evidence="8 9">
    <name type="scientific">Clunio marinus</name>
    <dbReference type="NCBI Taxonomy" id="568069"/>
    <lineage>
        <taxon>Eukaryota</taxon>
        <taxon>Metazoa</taxon>
        <taxon>Ecdysozoa</taxon>
        <taxon>Arthropoda</taxon>
        <taxon>Hexapoda</taxon>
        <taxon>Insecta</taxon>
        <taxon>Pterygota</taxon>
        <taxon>Neoptera</taxon>
        <taxon>Endopterygota</taxon>
        <taxon>Diptera</taxon>
        <taxon>Nematocera</taxon>
        <taxon>Chironomoidea</taxon>
        <taxon>Chironomidae</taxon>
        <taxon>Clunio</taxon>
    </lineage>
</organism>
<sequence length="177" mass="20080">MQTTTATRTTTETNVNLSIRYDPSYMRTIPGIIKFVCVVLNLLGFICIVVSKFNGLSRAHFFNTVAMTGFWFTGILLIFYLFHVVERYFRIPWIQIELIFCALWTLLYLIASITVSTVNSGAFTAAAFFGFCAMIAYGYDTWLKFNAHRAGEIAQGQRRVVQQQTVIQQQTPSAFPA</sequence>
<protein>
    <submittedName>
        <fullName evidence="8">CLUMA_CG013849, isoform A</fullName>
    </submittedName>
</protein>
<accession>A0A1J1IK14</accession>
<dbReference type="InterPro" id="IPR050578">
    <property type="entry name" value="MARVEL-CKLF_proteins"/>
</dbReference>
<dbReference type="InterPro" id="IPR008253">
    <property type="entry name" value="Marvel"/>
</dbReference>
<reference evidence="8 9" key="1">
    <citation type="submission" date="2015-04" db="EMBL/GenBank/DDBJ databases">
        <authorList>
            <person name="Syromyatnikov M.Y."/>
            <person name="Popov V.N."/>
        </authorList>
    </citation>
    <scope>NUCLEOTIDE SEQUENCE [LARGE SCALE GENOMIC DNA]</scope>
</reference>
<dbReference type="Proteomes" id="UP000183832">
    <property type="component" value="Unassembled WGS sequence"/>
</dbReference>
<evidence type="ECO:0000256" key="2">
    <source>
        <dbReference type="ARBA" id="ARBA00022692"/>
    </source>
</evidence>
<dbReference type="Pfam" id="PF01284">
    <property type="entry name" value="MARVEL"/>
    <property type="match status" value="1"/>
</dbReference>
<feature type="domain" description="MARVEL" evidence="7">
    <location>
        <begin position="25"/>
        <end position="149"/>
    </location>
</feature>
<dbReference type="GO" id="GO:0016020">
    <property type="term" value="C:membrane"/>
    <property type="evidence" value="ECO:0007669"/>
    <property type="project" value="UniProtKB-SubCell"/>
</dbReference>
<keyword evidence="4 5" id="KW-0472">Membrane</keyword>
<evidence type="ECO:0000256" key="1">
    <source>
        <dbReference type="ARBA" id="ARBA00004141"/>
    </source>
</evidence>
<evidence type="ECO:0000256" key="5">
    <source>
        <dbReference type="PROSITE-ProRule" id="PRU00581"/>
    </source>
</evidence>
<evidence type="ECO:0000256" key="4">
    <source>
        <dbReference type="ARBA" id="ARBA00023136"/>
    </source>
</evidence>
<feature type="transmembrane region" description="Helical" evidence="6">
    <location>
        <begin position="94"/>
        <end position="115"/>
    </location>
</feature>
<dbReference type="OrthoDB" id="10028364at2759"/>
<dbReference type="AlphaFoldDB" id="A0A1J1IK14"/>
<keyword evidence="3 6" id="KW-1133">Transmembrane helix</keyword>
<keyword evidence="2 5" id="KW-0812">Transmembrane</keyword>
<name>A0A1J1IK14_9DIPT</name>
<feature type="transmembrane region" description="Helical" evidence="6">
    <location>
        <begin position="32"/>
        <end position="53"/>
    </location>
</feature>
<gene>
    <name evidence="8" type="ORF">CLUMA_CG013849</name>
</gene>
<feature type="transmembrane region" description="Helical" evidence="6">
    <location>
        <begin position="59"/>
        <end position="82"/>
    </location>
</feature>
<proteinExistence type="predicted"/>
<evidence type="ECO:0000256" key="3">
    <source>
        <dbReference type="ARBA" id="ARBA00022989"/>
    </source>
</evidence>
<dbReference type="PANTHER" id="PTHR22776:SF49">
    <property type="entry name" value="MARVEL DOMAIN-CONTAINING PROTEIN"/>
    <property type="match status" value="1"/>
</dbReference>
<feature type="transmembrane region" description="Helical" evidence="6">
    <location>
        <begin position="121"/>
        <end position="139"/>
    </location>
</feature>
<dbReference type="PROSITE" id="PS51225">
    <property type="entry name" value="MARVEL"/>
    <property type="match status" value="1"/>
</dbReference>
<comment type="subcellular location">
    <subcellularLocation>
        <location evidence="1">Membrane</location>
        <topology evidence="1">Multi-pass membrane protein</topology>
    </subcellularLocation>
</comment>
<keyword evidence="9" id="KW-1185">Reference proteome</keyword>
<evidence type="ECO:0000256" key="6">
    <source>
        <dbReference type="SAM" id="Phobius"/>
    </source>
</evidence>
<evidence type="ECO:0000259" key="7">
    <source>
        <dbReference type="PROSITE" id="PS51225"/>
    </source>
</evidence>
<dbReference type="PANTHER" id="PTHR22776">
    <property type="entry name" value="MARVEL-CONTAINING POTENTIAL LIPID RAFT-ASSOCIATED PROTEIN"/>
    <property type="match status" value="1"/>
</dbReference>
<evidence type="ECO:0000313" key="9">
    <source>
        <dbReference type="Proteomes" id="UP000183832"/>
    </source>
</evidence>
<dbReference type="EMBL" id="CVRI01000054">
    <property type="protein sequence ID" value="CRL00589.1"/>
    <property type="molecule type" value="Genomic_DNA"/>
</dbReference>